<sequence length="53" mass="5995">MAEDPRLAYKKQNSNNSEIQQKSHSWAWIVGIVLLVIGIGCVLVFLPLLKIIF</sequence>
<organism evidence="3 4">
    <name type="scientific">Lentilactobacillus diolivorans DSM 14421</name>
    <dbReference type="NCBI Taxonomy" id="1423739"/>
    <lineage>
        <taxon>Bacteria</taxon>
        <taxon>Bacillati</taxon>
        <taxon>Bacillota</taxon>
        <taxon>Bacilli</taxon>
        <taxon>Lactobacillales</taxon>
        <taxon>Lactobacillaceae</taxon>
        <taxon>Lentilactobacillus</taxon>
    </lineage>
</organism>
<evidence type="ECO:0000256" key="2">
    <source>
        <dbReference type="SAM" id="Phobius"/>
    </source>
</evidence>
<protein>
    <submittedName>
        <fullName evidence="3">Uncharacterized protein</fullName>
    </submittedName>
</protein>
<feature type="region of interest" description="Disordered" evidence="1">
    <location>
        <begin position="1"/>
        <end position="21"/>
    </location>
</feature>
<keyword evidence="2" id="KW-0812">Transmembrane</keyword>
<keyword evidence="2" id="KW-1133">Transmembrane helix</keyword>
<feature type="compositionally biased region" description="Polar residues" evidence="1">
    <location>
        <begin position="11"/>
        <end position="21"/>
    </location>
</feature>
<feature type="transmembrane region" description="Helical" evidence="2">
    <location>
        <begin position="26"/>
        <end position="49"/>
    </location>
</feature>
<keyword evidence="2" id="KW-0472">Membrane</keyword>
<evidence type="ECO:0000313" key="3">
    <source>
        <dbReference type="EMBL" id="KRL66551.1"/>
    </source>
</evidence>
<gene>
    <name evidence="3" type="ORF">FC85_GL002859</name>
</gene>
<comment type="caution">
    <text evidence="3">The sequence shown here is derived from an EMBL/GenBank/DDBJ whole genome shotgun (WGS) entry which is preliminary data.</text>
</comment>
<dbReference type="Proteomes" id="UP000052013">
    <property type="component" value="Unassembled WGS sequence"/>
</dbReference>
<reference evidence="3 4" key="1">
    <citation type="journal article" date="2015" name="Genome Announc.">
        <title>Expanding the biotechnology potential of lactobacilli through comparative genomics of 213 strains and associated genera.</title>
        <authorList>
            <person name="Sun Z."/>
            <person name="Harris H.M."/>
            <person name="McCann A."/>
            <person name="Guo C."/>
            <person name="Argimon S."/>
            <person name="Zhang W."/>
            <person name="Yang X."/>
            <person name="Jeffery I.B."/>
            <person name="Cooney J.C."/>
            <person name="Kagawa T.F."/>
            <person name="Liu W."/>
            <person name="Song Y."/>
            <person name="Salvetti E."/>
            <person name="Wrobel A."/>
            <person name="Rasinkangas P."/>
            <person name="Parkhill J."/>
            <person name="Rea M.C."/>
            <person name="O'Sullivan O."/>
            <person name="Ritari J."/>
            <person name="Douillard F.P."/>
            <person name="Paul Ross R."/>
            <person name="Yang R."/>
            <person name="Briner A.E."/>
            <person name="Felis G.E."/>
            <person name="de Vos W.M."/>
            <person name="Barrangou R."/>
            <person name="Klaenhammer T.R."/>
            <person name="Caufield P.W."/>
            <person name="Cui Y."/>
            <person name="Zhang H."/>
            <person name="O'Toole P.W."/>
        </authorList>
    </citation>
    <scope>NUCLEOTIDE SEQUENCE [LARGE SCALE GENOMIC DNA]</scope>
    <source>
        <strain evidence="3 4">DSM 14421</strain>
    </source>
</reference>
<dbReference type="PATRIC" id="fig|1423739.3.peg.2971"/>
<evidence type="ECO:0000256" key="1">
    <source>
        <dbReference type="SAM" id="MobiDB-lite"/>
    </source>
</evidence>
<proteinExistence type="predicted"/>
<name>A0A0R1SBP6_9LACO</name>
<dbReference type="AlphaFoldDB" id="A0A0R1SBP6"/>
<evidence type="ECO:0000313" key="4">
    <source>
        <dbReference type="Proteomes" id="UP000052013"/>
    </source>
</evidence>
<accession>A0A0R1SBP6</accession>
<dbReference type="EMBL" id="AZEY01000041">
    <property type="protein sequence ID" value="KRL66551.1"/>
    <property type="molecule type" value="Genomic_DNA"/>
</dbReference>